<protein>
    <submittedName>
        <fullName evidence="2">Dynein heavy chain 5, axonemal</fullName>
    </submittedName>
</protein>
<evidence type="ECO:0000313" key="2">
    <source>
        <dbReference type="EMBL" id="GBO26226.1"/>
    </source>
</evidence>
<dbReference type="InterPro" id="IPR026983">
    <property type="entry name" value="DHC"/>
</dbReference>
<organism evidence="2 3">
    <name type="scientific">Araneus ventricosus</name>
    <name type="common">Orbweaver spider</name>
    <name type="synonym">Epeira ventricosa</name>
    <dbReference type="NCBI Taxonomy" id="182803"/>
    <lineage>
        <taxon>Eukaryota</taxon>
        <taxon>Metazoa</taxon>
        <taxon>Ecdysozoa</taxon>
        <taxon>Arthropoda</taxon>
        <taxon>Chelicerata</taxon>
        <taxon>Arachnida</taxon>
        <taxon>Araneae</taxon>
        <taxon>Araneomorphae</taxon>
        <taxon>Entelegynae</taxon>
        <taxon>Araneoidea</taxon>
        <taxon>Araneidae</taxon>
        <taxon>Araneus</taxon>
    </lineage>
</organism>
<dbReference type="Gene3D" id="1.20.920.30">
    <property type="match status" value="1"/>
</dbReference>
<dbReference type="PANTHER" id="PTHR46961">
    <property type="entry name" value="DYNEIN HEAVY CHAIN 1, AXONEMAL-LIKE PROTEIN"/>
    <property type="match status" value="1"/>
</dbReference>
<dbReference type="OrthoDB" id="6427322at2759"/>
<evidence type="ECO:0000313" key="3">
    <source>
        <dbReference type="Proteomes" id="UP000499080"/>
    </source>
</evidence>
<dbReference type="GO" id="GO:0007018">
    <property type="term" value="P:microtubule-based movement"/>
    <property type="evidence" value="ECO:0007669"/>
    <property type="project" value="InterPro"/>
</dbReference>
<dbReference type="Pfam" id="PF17857">
    <property type="entry name" value="AAA_lid_1"/>
    <property type="match status" value="1"/>
</dbReference>
<sequence>MLPTPSKFHYVFNLRELSRIWQGMTSTLPSIICDQETLISLWKHECYRVIADRFIQQQDYDYFQSAMNRLLVEEFGEENSFTKTEDDLCFFVDFLRDTPEVTGEEETEVEMPKIYEPVKSLEVLQERLTFLISLYNEVARTAHLDIVFFKDAVSHLTR</sequence>
<dbReference type="PANTHER" id="PTHR46961:SF19">
    <property type="entry name" value="DYNEIN HEAVY CHAIN 5, AXONEMAL"/>
    <property type="match status" value="1"/>
</dbReference>
<dbReference type="GO" id="GO:0051959">
    <property type="term" value="F:dynein light intermediate chain binding"/>
    <property type="evidence" value="ECO:0007669"/>
    <property type="project" value="InterPro"/>
</dbReference>
<evidence type="ECO:0000259" key="1">
    <source>
        <dbReference type="Pfam" id="PF17857"/>
    </source>
</evidence>
<keyword evidence="3" id="KW-1185">Reference proteome</keyword>
<feature type="domain" description="Dynein heavy chain 3 AAA+ lid" evidence="1">
    <location>
        <begin position="2"/>
        <end position="68"/>
    </location>
</feature>
<gene>
    <name evidence="2" type="primary">Dnah5_9</name>
    <name evidence="2" type="ORF">AVEN_160466_1</name>
</gene>
<dbReference type="InterPro" id="IPR041589">
    <property type="entry name" value="DNAH3_AAA_lid_1"/>
</dbReference>
<dbReference type="GO" id="GO:0030286">
    <property type="term" value="C:dynein complex"/>
    <property type="evidence" value="ECO:0007669"/>
    <property type="project" value="InterPro"/>
</dbReference>
<dbReference type="EMBL" id="BGPR01049246">
    <property type="protein sequence ID" value="GBO26226.1"/>
    <property type="molecule type" value="Genomic_DNA"/>
</dbReference>
<dbReference type="GO" id="GO:0045505">
    <property type="term" value="F:dynein intermediate chain binding"/>
    <property type="evidence" value="ECO:0007669"/>
    <property type="project" value="InterPro"/>
</dbReference>
<accession>A0A4Y2VPT0</accession>
<dbReference type="AlphaFoldDB" id="A0A4Y2VPT0"/>
<feature type="non-terminal residue" evidence="2">
    <location>
        <position position="158"/>
    </location>
</feature>
<dbReference type="Proteomes" id="UP000499080">
    <property type="component" value="Unassembled WGS sequence"/>
</dbReference>
<comment type="caution">
    <text evidence="2">The sequence shown here is derived from an EMBL/GenBank/DDBJ whole genome shotgun (WGS) entry which is preliminary data.</text>
</comment>
<name>A0A4Y2VPT0_ARAVE</name>
<reference evidence="2 3" key="1">
    <citation type="journal article" date="2019" name="Sci. Rep.">
        <title>Orb-weaving spider Araneus ventricosus genome elucidates the spidroin gene catalogue.</title>
        <authorList>
            <person name="Kono N."/>
            <person name="Nakamura H."/>
            <person name="Ohtoshi R."/>
            <person name="Moran D.A.P."/>
            <person name="Shinohara A."/>
            <person name="Yoshida Y."/>
            <person name="Fujiwara M."/>
            <person name="Mori M."/>
            <person name="Tomita M."/>
            <person name="Arakawa K."/>
        </authorList>
    </citation>
    <scope>NUCLEOTIDE SEQUENCE [LARGE SCALE GENOMIC DNA]</scope>
</reference>
<proteinExistence type="predicted"/>